<evidence type="ECO:0000256" key="1">
    <source>
        <dbReference type="SAM" id="MobiDB-lite"/>
    </source>
</evidence>
<gene>
    <name evidence="2" type="ORF">KIPB_009332</name>
</gene>
<feature type="compositionally biased region" description="Basic and acidic residues" evidence="1">
    <location>
        <begin position="68"/>
        <end position="86"/>
    </location>
</feature>
<evidence type="ECO:0000313" key="3">
    <source>
        <dbReference type="Proteomes" id="UP000265618"/>
    </source>
</evidence>
<dbReference type="EMBL" id="BDIP01003134">
    <property type="protein sequence ID" value="GIQ87320.1"/>
    <property type="molecule type" value="Genomic_DNA"/>
</dbReference>
<dbReference type="Proteomes" id="UP000265618">
    <property type="component" value="Unassembled WGS sequence"/>
</dbReference>
<feature type="compositionally biased region" description="Polar residues" evidence="1">
    <location>
        <begin position="97"/>
        <end position="106"/>
    </location>
</feature>
<sequence length="137" mass="14422">MGEKNRVRDSVTSGAAVGVVSAGLSFRDMMALKGIGKGATAVTASEGGSPKKAAPSDDVWAGDWGEGEDTHTSREARERDREEKRERAHKAKAKTPQALSSGSMHLTSTPATPSSTVSMSFGKVVKRKTKRKGAFGM</sequence>
<organism evidence="2 3">
    <name type="scientific">Kipferlia bialata</name>
    <dbReference type="NCBI Taxonomy" id="797122"/>
    <lineage>
        <taxon>Eukaryota</taxon>
        <taxon>Metamonada</taxon>
        <taxon>Carpediemonas-like organisms</taxon>
        <taxon>Kipferlia</taxon>
    </lineage>
</organism>
<name>A0A9K3D305_9EUKA</name>
<proteinExistence type="predicted"/>
<feature type="compositionally biased region" description="Basic residues" evidence="1">
    <location>
        <begin position="124"/>
        <end position="137"/>
    </location>
</feature>
<evidence type="ECO:0000313" key="2">
    <source>
        <dbReference type="EMBL" id="GIQ87320.1"/>
    </source>
</evidence>
<keyword evidence="3" id="KW-1185">Reference proteome</keyword>
<comment type="caution">
    <text evidence="2">The sequence shown here is derived from an EMBL/GenBank/DDBJ whole genome shotgun (WGS) entry which is preliminary data.</text>
</comment>
<reference evidence="2 3" key="1">
    <citation type="journal article" date="2018" name="PLoS ONE">
        <title>The draft genome of Kipferlia bialata reveals reductive genome evolution in fornicate parasites.</title>
        <authorList>
            <person name="Tanifuji G."/>
            <person name="Takabayashi S."/>
            <person name="Kume K."/>
            <person name="Takagi M."/>
            <person name="Nakayama T."/>
            <person name="Kamikawa R."/>
            <person name="Inagaki Y."/>
            <person name="Hashimoto T."/>
        </authorList>
    </citation>
    <scope>NUCLEOTIDE SEQUENCE [LARGE SCALE GENOMIC DNA]</scope>
    <source>
        <strain evidence="2">NY0173</strain>
    </source>
</reference>
<accession>A0A9K3D305</accession>
<protein>
    <submittedName>
        <fullName evidence="2">Uncharacterized protein</fullName>
    </submittedName>
</protein>
<feature type="compositionally biased region" description="Low complexity" evidence="1">
    <location>
        <begin position="107"/>
        <end position="123"/>
    </location>
</feature>
<dbReference type="AlphaFoldDB" id="A0A9K3D305"/>
<feature type="region of interest" description="Disordered" evidence="1">
    <location>
        <begin position="38"/>
        <end position="137"/>
    </location>
</feature>